<sequence length="299" mass="31531">MRLTVRVPATTANLGPGFDCAGLAVDWFDEAHLEVADSGGVRVEVTGQGAHQVPRDESHLVLASLLHALRRWDVPSPGGLVLRAHNTIPHSRGLGSSAAAIVAGCALAHGIAFPGRELDRAELTQISSLLEGHPDNAGAAVWGGAILAWIDGEQVELIRLRPAGELRCLAFVPDLEVRTAGARAVLPDVVTRKDAVAQAIAAASLPLALEQRPDLLLAATRDRLHQFHRAELMPSSWALLQRLRASGVPATISGAGPTVFAIGLPEQLEAAGAVEHDGFHRRDLGIGKGVQLLDQLDRG</sequence>
<organism evidence="16 17">
    <name type="scientific">Arachnia rubra</name>
    <dbReference type="NCBI Taxonomy" id="1547448"/>
    <lineage>
        <taxon>Bacteria</taxon>
        <taxon>Bacillati</taxon>
        <taxon>Actinomycetota</taxon>
        <taxon>Actinomycetes</taxon>
        <taxon>Propionibacteriales</taxon>
        <taxon>Propionibacteriaceae</taxon>
        <taxon>Arachnia</taxon>
    </lineage>
</organism>
<keyword evidence="5 13" id="KW-0028">Amino-acid biosynthesis</keyword>
<proteinExistence type="inferred from homology"/>
<dbReference type="InterPro" id="IPR013750">
    <property type="entry name" value="GHMP_kinase_C_dom"/>
</dbReference>
<dbReference type="Pfam" id="PF08544">
    <property type="entry name" value="GHMP_kinases_C"/>
    <property type="match status" value="1"/>
</dbReference>
<evidence type="ECO:0000256" key="9">
    <source>
        <dbReference type="ARBA" id="ARBA00022777"/>
    </source>
</evidence>
<dbReference type="InterPro" id="IPR020568">
    <property type="entry name" value="Ribosomal_Su5_D2-typ_SF"/>
</dbReference>
<evidence type="ECO:0000256" key="1">
    <source>
        <dbReference type="ARBA" id="ARBA00005015"/>
    </source>
</evidence>
<dbReference type="Proteomes" id="UP000678513">
    <property type="component" value="Chromosome"/>
</dbReference>
<keyword evidence="8 13" id="KW-0547">Nucleotide-binding</keyword>
<dbReference type="PANTHER" id="PTHR20861">
    <property type="entry name" value="HOMOSERINE/4-DIPHOSPHOCYTIDYL-2-C-METHYL-D-ERYTHRITOL KINASE"/>
    <property type="match status" value="1"/>
</dbReference>
<evidence type="ECO:0000256" key="10">
    <source>
        <dbReference type="ARBA" id="ARBA00022840"/>
    </source>
</evidence>
<keyword evidence="9 13" id="KW-0418">Kinase</keyword>
<dbReference type="Gene3D" id="3.30.70.890">
    <property type="entry name" value="GHMP kinase, C-terminal domain"/>
    <property type="match status" value="1"/>
</dbReference>
<keyword evidence="6 13" id="KW-0808">Transferase</keyword>
<evidence type="ECO:0000256" key="3">
    <source>
        <dbReference type="ARBA" id="ARBA00012078"/>
    </source>
</evidence>
<dbReference type="PROSITE" id="PS00627">
    <property type="entry name" value="GHMP_KINASES_ATP"/>
    <property type="match status" value="1"/>
</dbReference>
<feature type="domain" description="GHMP kinase N-terminal" evidence="14">
    <location>
        <begin position="63"/>
        <end position="144"/>
    </location>
</feature>
<dbReference type="EC" id="2.7.1.39" evidence="3 13"/>
<dbReference type="PANTHER" id="PTHR20861:SF1">
    <property type="entry name" value="HOMOSERINE KINASE"/>
    <property type="match status" value="1"/>
</dbReference>
<dbReference type="SUPFAM" id="SSF55060">
    <property type="entry name" value="GHMP Kinase, C-terminal domain"/>
    <property type="match status" value="1"/>
</dbReference>
<dbReference type="InterPro" id="IPR000870">
    <property type="entry name" value="Homoserine_kinase"/>
</dbReference>
<keyword evidence="10 13" id="KW-0067">ATP-binding</keyword>
<keyword evidence="17" id="KW-1185">Reference proteome</keyword>
<accession>A0ABX7Y283</accession>
<evidence type="ECO:0000256" key="5">
    <source>
        <dbReference type="ARBA" id="ARBA00022605"/>
    </source>
</evidence>
<evidence type="ECO:0000256" key="8">
    <source>
        <dbReference type="ARBA" id="ARBA00022741"/>
    </source>
</evidence>
<evidence type="ECO:0000256" key="11">
    <source>
        <dbReference type="ARBA" id="ARBA00049375"/>
    </source>
</evidence>
<dbReference type="PIRSF" id="PIRSF000676">
    <property type="entry name" value="Homoser_kin"/>
    <property type="match status" value="1"/>
</dbReference>
<dbReference type="Pfam" id="PF00288">
    <property type="entry name" value="GHMP_kinases_N"/>
    <property type="match status" value="1"/>
</dbReference>
<comment type="similarity">
    <text evidence="2 13">Belongs to the GHMP kinase family. Homoserine kinase subfamily.</text>
</comment>
<gene>
    <name evidence="13 16" type="primary">thrB</name>
    <name evidence="16" type="ORF">J5A65_08420</name>
</gene>
<evidence type="ECO:0000256" key="6">
    <source>
        <dbReference type="ARBA" id="ARBA00022679"/>
    </source>
</evidence>
<dbReference type="PRINTS" id="PR00958">
    <property type="entry name" value="HOMSERKINASE"/>
</dbReference>
<dbReference type="HAMAP" id="MF_00384">
    <property type="entry name" value="Homoser_kinase"/>
    <property type="match status" value="1"/>
</dbReference>
<evidence type="ECO:0000259" key="15">
    <source>
        <dbReference type="Pfam" id="PF08544"/>
    </source>
</evidence>
<evidence type="ECO:0000256" key="2">
    <source>
        <dbReference type="ARBA" id="ARBA00007370"/>
    </source>
</evidence>
<feature type="domain" description="GHMP kinase C-terminal" evidence="15">
    <location>
        <begin position="213"/>
        <end position="265"/>
    </location>
</feature>
<evidence type="ECO:0000256" key="4">
    <source>
        <dbReference type="ARBA" id="ARBA00017858"/>
    </source>
</evidence>
<comment type="function">
    <text evidence="12 13">Catalyzes the ATP-dependent phosphorylation of L-homoserine to L-homoserine phosphate.</text>
</comment>
<reference evidence="16 17" key="1">
    <citation type="submission" date="2021-03" db="EMBL/GenBank/DDBJ databases">
        <title>Human Oral Microbial Genomes.</title>
        <authorList>
            <person name="Johnston C.D."/>
            <person name="Chen T."/>
            <person name="Dewhirst F.E."/>
        </authorList>
    </citation>
    <scope>NUCLEOTIDE SEQUENCE [LARGE SCALE GENOMIC DNA]</scope>
    <source>
        <strain evidence="16 17">DSMZ 100122</strain>
    </source>
</reference>
<dbReference type="NCBIfam" id="TIGR00191">
    <property type="entry name" value="thrB"/>
    <property type="match status" value="1"/>
</dbReference>
<feature type="binding site" evidence="13">
    <location>
        <begin position="89"/>
        <end position="99"/>
    </location>
    <ligand>
        <name>ATP</name>
        <dbReference type="ChEBI" id="CHEBI:30616"/>
    </ligand>
</feature>
<keyword evidence="13" id="KW-0963">Cytoplasm</keyword>
<comment type="pathway">
    <text evidence="1 13">Amino-acid biosynthesis; L-threonine biosynthesis; L-threonine from L-aspartate: step 4/5.</text>
</comment>
<evidence type="ECO:0000259" key="14">
    <source>
        <dbReference type="Pfam" id="PF00288"/>
    </source>
</evidence>
<dbReference type="Gene3D" id="3.30.230.10">
    <property type="match status" value="1"/>
</dbReference>
<dbReference type="SUPFAM" id="SSF54211">
    <property type="entry name" value="Ribosomal protein S5 domain 2-like"/>
    <property type="match status" value="1"/>
</dbReference>
<keyword evidence="7 13" id="KW-0791">Threonine biosynthesis</keyword>
<dbReference type="InterPro" id="IPR014721">
    <property type="entry name" value="Ribsml_uS5_D2-typ_fold_subgr"/>
</dbReference>
<dbReference type="InterPro" id="IPR036554">
    <property type="entry name" value="GHMP_kinase_C_sf"/>
</dbReference>
<dbReference type="EMBL" id="CP072384">
    <property type="protein sequence ID" value="QUC06994.1"/>
    <property type="molecule type" value="Genomic_DNA"/>
</dbReference>
<comment type="subcellular location">
    <subcellularLocation>
        <location evidence="13">Cytoplasm</location>
    </subcellularLocation>
</comment>
<dbReference type="InterPro" id="IPR006204">
    <property type="entry name" value="GHMP_kinase_N_dom"/>
</dbReference>
<evidence type="ECO:0000256" key="7">
    <source>
        <dbReference type="ARBA" id="ARBA00022697"/>
    </source>
</evidence>
<dbReference type="RefSeq" id="WP_212321101.1">
    <property type="nucleotide sequence ID" value="NZ_AP024463.1"/>
</dbReference>
<name>A0ABX7Y283_9ACTN</name>
<comment type="catalytic activity">
    <reaction evidence="11 13">
        <text>L-homoserine + ATP = O-phospho-L-homoserine + ADP + H(+)</text>
        <dbReference type="Rhea" id="RHEA:13985"/>
        <dbReference type="ChEBI" id="CHEBI:15378"/>
        <dbReference type="ChEBI" id="CHEBI:30616"/>
        <dbReference type="ChEBI" id="CHEBI:57476"/>
        <dbReference type="ChEBI" id="CHEBI:57590"/>
        <dbReference type="ChEBI" id="CHEBI:456216"/>
        <dbReference type="EC" id="2.7.1.39"/>
    </reaction>
</comment>
<evidence type="ECO:0000256" key="13">
    <source>
        <dbReference type="HAMAP-Rule" id="MF_00384"/>
    </source>
</evidence>
<dbReference type="GO" id="GO:0004413">
    <property type="term" value="F:homoserine kinase activity"/>
    <property type="evidence" value="ECO:0007669"/>
    <property type="project" value="UniProtKB-EC"/>
</dbReference>
<dbReference type="InterPro" id="IPR006203">
    <property type="entry name" value="GHMP_knse_ATP-bd_CS"/>
</dbReference>
<evidence type="ECO:0000313" key="17">
    <source>
        <dbReference type="Proteomes" id="UP000678513"/>
    </source>
</evidence>
<evidence type="ECO:0000313" key="16">
    <source>
        <dbReference type="EMBL" id="QUC06994.1"/>
    </source>
</evidence>
<protein>
    <recommendedName>
        <fullName evidence="4 13">Homoserine kinase</fullName>
        <shortName evidence="13">HK</shortName>
        <shortName evidence="13">HSK</shortName>
        <ecNumber evidence="3 13">2.7.1.39</ecNumber>
    </recommendedName>
</protein>
<evidence type="ECO:0000256" key="12">
    <source>
        <dbReference type="ARBA" id="ARBA00049954"/>
    </source>
</evidence>